<dbReference type="Proteomes" id="UP000233469">
    <property type="component" value="Unassembled WGS sequence"/>
</dbReference>
<proteinExistence type="predicted"/>
<evidence type="ECO:0000313" key="8">
    <source>
        <dbReference type="Proteomes" id="UP000233469"/>
    </source>
</evidence>
<sequence>MLHQIQVDMVVKEQLVSQLECAEQEYINMRAQYEQKLADMQDALITLQQERNAAIKRAQNASTGVSTRDKNSILAELKTRYEHKMKRLIQEIGELRRKYNEATQSNTTSRDRNETILKSMRAQIEQLKSEKMQMMKRMKDEAKRVREMTEHNQREIQNLRRKEKSAQEQKKPIYKYISGRQTLTMMDDWIVNRNNLQEEKNELLEEREKIITSEVGNELGGDVQALDDKIEMITSEIAYINAKIHSLQSSIAAKQEEKSAENSKESEDKSRKNSIKSSKIEKKLSFILLYELYNIIAKFTLIAITNAKGNRKENIKEKYREKENFNQQKHHSSVASVSSGYPGGVEDREASELKVQA</sequence>
<dbReference type="VEuPathDB" id="FungiDB:FUN_005062"/>
<keyword evidence="3 4" id="KW-0175">Coiled coil</keyword>
<evidence type="ECO:0000256" key="1">
    <source>
        <dbReference type="ARBA" id="ARBA00022490"/>
    </source>
</evidence>
<dbReference type="Pfam" id="PF25764">
    <property type="entry name" value="KIF21A_4th"/>
    <property type="match status" value="1"/>
</dbReference>
<reference evidence="7 8" key="2">
    <citation type="submission" date="2017-10" db="EMBL/GenBank/DDBJ databases">
        <title>Extensive intraspecific genome diversity in a model arbuscular mycorrhizal fungus.</title>
        <authorList>
            <person name="Chen E.C.H."/>
            <person name="Morin E."/>
            <person name="Baudet D."/>
            <person name="Noel J."/>
            <person name="Ndikumana S."/>
            <person name="Charron P."/>
            <person name="St-Onge C."/>
            <person name="Giorgi J."/>
            <person name="Grigoriev I.V."/>
            <person name="Roux C."/>
            <person name="Martin F.M."/>
            <person name="Corradi N."/>
        </authorList>
    </citation>
    <scope>NUCLEOTIDE SEQUENCE [LARGE SCALE GENOMIC DNA]</scope>
    <source>
        <strain evidence="7 8">C2</strain>
    </source>
</reference>
<feature type="region of interest" description="Disordered" evidence="5">
    <location>
        <begin position="255"/>
        <end position="274"/>
    </location>
</feature>
<dbReference type="VEuPathDB" id="FungiDB:FUN_005060"/>
<evidence type="ECO:0000256" key="5">
    <source>
        <dbReference type="SAM" id="MobiDB-lite"/>
    </source>
</evidence>
<evidence type="ECO:0000256" key="4">
    <source>
        <dbReference type="SAM" id="Coils"/>
    </source>
</evidence>
<feature type="coiled-coil region" evidence="4">
    <location>
        <begin position="12"/>
        <end position="213"/>
    </location>
</feature>
<organism evidence="7 8">
    <name type="scientific">Rhizophagus irregularis</name>
    <dbReference type="NCBI Taxonomy" id="588596"/>
    <lineage>
        <taxon>Eukaryota</taxon>
        <taxon>Fungi</taxon>
        <taxon>Fungi incertae sedis</taxon>
        <taxon>Mucoromycota</taxon>
        <taxon>Glomeromycotina</taxon>
        <taxon>Glomeromycetes</taxon>
        <taxon>Glomerales</taxon>
        <taxon>Glomeraceae</taxon>
        <taxon>Rhizophagus</taxon>
    </lineage>
</organism>
<gene>
    <name evidence="7" type="ORF">RhiirC2_858433</name>
</gene>
<feature type="region of interest" description="Disordered" evidence="5">
    <location>
        <begin position="319"/>
        <end position="357"/>
    </location>
</feature>
<evidence type="ECO:0000256" key="2">
    <source>
        <dbReference type="ARBA" id="ARBA00022701"/>
    </source>
</evidence>
<keyword evidence="2" id="KW-0493">Microtubule</keyword>
<dbReference type="InterPro" id="IPR056532">
    <property type="entry name" value="KIF21A/B_hel_2"/>
</dbReference>
<feature type="compositionally biased region" description="Basic and acidic residues" evidence="5">
    <location>
        <begin position="255"/>
        <end position="271"/>
    </location>
</feature>
<dbReference type="AlphaFoldDB" id="A0A2N1M5G6"/>
<feature type="domain" description="KIF21A/B second helical" evidence="6">
    <location>
        <begin position="171"/>
        <end position="269"/>
    </location>
</feature>
<keyword evidence="1" id="KW-0963">Cytoplasm</keyword>
<protein>
    <recommendedName>
        <fullName evidence="6">KIF21A/B second helical domain-containing protein</fullName>
    </recommendedName>
</protein>
<dbReference type="Pfam" id="PF23203">
    <property type="entry name" value="KIF21A"/>
    <property type="match status" value="1"/>
</dbReference>
<comment type="caution">
    <text evidence="7">The sequence shown here is derived from an EMBL/GenBank/DDBJ whole genome shotgun (WGS) entry which is preliminary data.</text>
</comment>
<feature type="compositionally biased region" description="Basic and acidic residues" evidence="5">
    <location>
        <begin position="345"/>
        <end position="357"/>
    </location>
</feature>
<evidence type="ECO:0000259" key="6">
    <source>
        <dbReference type="Pfam" id="PF23203"/>
    </source>
</evidence>
<evidence type="ECO:0000256" key="3">
    <source>
        <dbReference type="ARBA" id="ARBA00023054"/>
    </source>
</evidence>
<evidence type="ECO:0000313" key="7">
    <source>
        <dbReference type="EMBL" id="PKK56875.1"/>
    </source>
</evidence>
<name>A0A2N1M5G6_9GLOM</name>
<reference evidence="7 8" key="1">
    <citation type="submission" date="2016-04" db="EMBL/GenBank/DDBJ databases">
        <title>Genome analyses suggest a sexual origin of heterokaryosis in a supposedly ancient asexual fungus.</title>
        <authorList>
            <person name="Ropars J."/>
            <person name="Sedzielewska K."/>
            <person name="Noel J."/>
            <person name="Charron P."/>
            <person name="Farinelli L."/>
            <person name="Marton T."/>
            <person name="Kruger M."/>
            <person name="Pelin A."/>
            <person name="Brachmann A."/>
            <person name="Corradi N."/>
        </authorList>
    </citation>
    <scope>NUCLEOTIDE SEQUENCE [LARGE SCALE GENOMIC DNA]</scope>
    <source>
        <strain evidence="7 8">C2</strain>
    </source>
</reference>
<dbReference type="EMBL" id="LLXL01005021">
    <property type="protein sequence ID" value="PKK56875.1"/>
    <property type="molecule type" value="Genomic_DNA"/>
</dbReference>
<dbReference type="VEuPathDB" id="FungiDB:RhiirA1_437828"/>
<accession>A0A2N1M5G6</accession>
<dbReference type="GO" id="GO:0005874">
    <property type="term" value="C:microtubule"/>
    <property type="evidence" value="ECO:0007669"/>
    <property type="project" value="UniProtKB-KW"/>
</dbReference>